<dbReference type="EMBL" id="JAUJEA010000013">
    <property type="protein sequence ID" value="MDN5204828.1"/>
    <property type="molecule type" value="Genomic_DNA"/>
</dbReference>
<dbReference type="Proteomes" id="UP001172082">
    <property type="component" value="Unassembled WGS sequence"/>
</dbReference>
<proteinExistence type="predicted"/>
<dbReference type="InterPro" id="IPR033932">
    <property type="entry name" value="YtcJ-like"/>
</dbReference>
<dbReference type="InterPro" id="IPR032466">
    <property type="entry name" value="Metal_Hydrolase"/>
</dbReference>
<evidence type="ECO:0000259" key="1">
    <source>
        <dbReference type="Pfam" id="PF07969"/>
    </source>
</evidence>
<sequence length="568" mass="64207">MTKKFLIIASLLLAINAGCSPEKENAEIDLLFTNAKIWTGNEAQPWADWLAIEKDKIAEVGIKGKAMPKARQIIDLNGQLMLPGFNDSHVHFASAGHLLLGINLLDVNDSTKFVERVKETTARLPKGSWITRGDWGAYEAWEMGSEGNETKNSVFIPDRSWIDSLSTNHPVLVTRYDRKVGLANQIALDYLNLDSETGILEGNILKEALQQIPDKSFEQKVAEAQRALEECRKWGVTTVQDMSPLGQVDIYNFLRERDELTCRINFCPSKLSDYQMMQEKGWVVDWENEYGPSLSGDDWIAFGTIKTHIDGIMGARTARFFEPYSDNSLEMKSWRGGWREFSEDMNNFKDMILKADQAGIQLRIHAIGDEANSILLDILDTLDQVNGPKDRRFRLVHAQVIAPQDFERFANRKIVAEVQPYHVTDDMRWMEERIGYTRCQGAYAFKTLQDAGCMLSFGSDWPGTNASYYPINPMYGLYAAVTRQTIHGTPEEGWFPEQKIGLEDAIRAYTWGSSFGAFEERIKGTIEVGKLADLVVLNTNLFETAPSEWLKTTVNYTVVGGKIVYTAE</sequence>
<organism evidence="2 3">
    <name type="scientific">Splendidivirga corallicola</name>
    <dbReference type="NCBI Taxonomy" id="3051826"/>
    <lineage>
        <taxon>Bacteria</taxon>
        <taxon>Pseudomonadati</taxon>
        <taxon>Bacteroidota</taxon>
        <taxon>Cytophagia</taxon>
        <taxon>Cytophagales</taxon>
        <taxon>Splendidivirgaceae</taxon>
        <taxon>Splendidivirga</taxon>
    </lineage>
</organism>
<dbReference type="SUPFAM" id="SSF51338">
    <property type="entry name" value="Composite domain of metallo-dependent hydrolases"/>
    <property type="match status" value="1"/>
</dbReference>
<reference evidence="2" key="1">
    <citation type="submission" date="2023-06" db="EMBL/GenBank/DDBJ databases">
        <title>Genomic of Parafulvivirga corallium.</title>
        <authorList>
            <person name="Wang G."/>
        </authorList>
    </citation>
    <scope>NUCLEOTIDE SEQUENCE</scope>
    <source>
        <strain evidence="2">BMA10</strain>
    </source>
</reference>
<gene>
    <name evidence="2" type="ORF">QQ008_25785</name>
</gene>
<dbReference type="PANTHER" id="PTHR22642">
    <property type="entry name" value="IMIDAZOLONEPROPIONASE"/>
    <property type="match status" value="1"/>
</dbReference>
<dbReference type="PANTHER" id="PTHR22642:SF2">
    <property type="entry name" value="PROTEIN LONG AFTER FAR-RED 3"/>
    <property type="match status" value="1"/>
</dbReference>
<dbReference type="InterPro" id="IPR013108">
    <property type="entry name" value="Amidohydro_3"/>
</dbReference>
<comment type="caution">
    <text evidence="2">The sequence shown here is derived from an EMBL/GenBank/DDBJ whole genome shotgun (WGS) entry which is preliminary data.</text>
</comment>
<keyword evidence="3" id="KW-1185">Reference proteome</keyword>
<keyword evidence="2" id="KW-0378">Hydrolase</keyword>
<protein>
    <submittedName>
        <fullName evidence="2">Amidohydrolase</fullName>
        <ecNumber evidence="2">3.5.-.-</ecNumber>
    </submittedName>
</protein>
<dbReference type="Gene3D" id="3.20.20.140">
    <property type="entry name" value="Metal-dependent hydrolases"/>
    <property type="match status" value="1"/>
</dbReference>
<feature type="domain" description="Amidohydrolase 3" evidence="1">
    <location>
        <begin position="72"/>
        <end position="565"/>
    </location>
</feature>
<evidence type="ECO:0000313" key="3">
    <source>
        <dbReference type="Proteomes" id="UP001172082"/>
    </source>
</evidence>
<dbReference type="EC" id="3.5.-.-" evidence="2"/>
<dbReference type="Pfam" id="PF07969">
    <property type="entry name" value="Amidohydro_3"/>
    <property type="match status" value="1"/>
</dbReference>
<dbReference type="CDD" id="cd01300">
    <property type="entry name" value="YtcJ_like"/>
    <property type="match status" value="1"/>
</dbReference>
<evidence type="ECO:0000313" key="2">
    <source>
        <dbReference type="EMBL" id="MDN5204828.1"/>
    </source>
</evidence>
<dbReference type="RefSeq" id="WP_346754852.1">
    <property type="nucleotide sequence ID" value="NZ_JAUJEA010000013.1"/>
</dbReference>
<dbReference type="GO" id="GO:0016787">
    <property type="term" value="F:hydrolase activity"/>
    <property type="evidence" value="ECO:0007669"/>
    <property type="project" value="UniProtKB-KW"/>
</dbReference>
<accession>A0ABT8KZ02</accession>
<dbReference type="InterPro" id="IPR011059">
    <property type="entry name" value="Metal-dep_hydrolase_composite"/>
</dbReference>
<dbReference type="Gene3D" id="2.30.40.10">
    <property type="entry name" value="Urease, subunit C, domain 1"/>
    <property type="match status" value="1"/>
</dbReference>
<dbReference type="SUPFAM" id="SSF51556">
    <property type="entry name" value="Metallo-dependent hydrolases"/>
    <property type="match status" value="1"/>
</dbReference>
<name>A0ABT8KZ02_9BACT</name>
<dbReference type="Gene3D" id="3.10.310.70">
    <property type="match status" value="1"/>
</dbReference>